<evidence type="ECO:0000313" key="3">
    <source>
        <dbReference type="Proteomes" id="UP000641803"/>
    </source>
</evidence>
<comment type="caution">
    <text evidence="2">The sequence shown here is derived from an EMBL/GenBank/DDBJ whole genome shotgun (WGS) entry which is preliminary data.</text>
</comment>
<evidence type="ECO:0000313" key="2">
    <source>
        <dbReference type="EMBL" id="MBD7951490.1"/>
    </source>
</evidence>
<feature type="signal peptide" evidence="1">
    <location>
        <begin position="1"/>
        <end position="29"/>
    </location>
</feature>
<dbReference type="Pfam" id="PF03995">
    <property type="entry name" value="Inhibitor_I36"/>
    <property type="match status" value="1"/>
</dbReference>
<dbReference type="RefSeq" id="WP_191796772.1">
    <property type="nucleotide sequence ID" value="NZ_JACSQQ010000024.1"/>
</dbReference>
<keyword evidence="3" id="KW-1185">Reference proteome</keyword>
<organism evidence="2 3">
    <name type="scientific">Oerskovia rustica</name>
    <dbReference type="NCBI Taxonomy" id="2762237"/>
    <lineage>
        <taxon>Bacteria</taxon>
        <taxon>Bacillati</taxon>
        <taxon>Actinomycetota</taxon>
        <taxon>Actinomycetes</taxon>
        <taxon>Micrococcales</taxon>
        <taxon>Cellulomonadaceae</taxon>
        <taxon>Oerskovia</taxon>
    </lineage>
</organism>
<keyword evidence="1" id="KW-0732">Signal</keyword>
<accession>A0ABR8RUM3</accession>
<sequence length="130" mass="13612">MNKRFLKAAPVGLLLTAGLLVGGATSASAAASDCAAGYACMWNGESFPGAPNAYFQQFVNLGTGPSSISSVVNNGNTSIARFYDGANYTGLSFTLNNPARGGQWQDPMLSNGLNHTSVNWDNRIKSAKFI</sequence>
<dbReference type="Proteomes" id="UP000641803">
    <property type="component" value="Unassembled WGS sequence"/>
</dbReference>
<protein>
    <submittedName>
        <fullName evidence="2">Peptidase inhibitor family I36 protein</fullName>
    </submittedName>
</protein>
<dbReference type="Gene3D" id="2.60.20.10">
    <property type="entry name" value="Crystallins"/>
    <property type="match status" value="1"/>
</dbReference>
<feature type="chain" id="PRO_5045557858" evidence="1">
    <location>
        <begin position="30"/>
        <end position="130"/>
    </location>
</feature>
<dbReference type="EMBL" id="JACSQQ010000024">
    <property type="protein sequence ID" value="MBD7951490.1"/>
    <property type="molecule type" value="Genomic_DNA"/>
</dbReference>
<gene>
    <name evidence="2" type="ORF">H9652_13885</name>
</gene>
<reference evidence="2 3" key="1">
    <citation type="submission" date="2020-08" db="EMBL/GenBank/DDBJ databases">
        <title>A Genomic Blueprint of the Chicken Gut Microbiome.</title>
        <authorList>
            <person name="Gilroy R."/>
            <person name="Ravi A."/>
            <person name="Getino M."/>
            <person name="Pursley I."/>
            <person name="Horton D.L."/>
            <person name="Alikhan N.-F."/>
            <person name="Baker D."/>
            <person name="Gharbi K."/>
            <person name="Hall N."/>
            <person name="Watson M."/>
            <person name="Adriaenssens E.M."/>
            <person name="Foster-Nyarko E."/>
            <person name="Jarju S."/>
            <person name="Secka A."/>
            <person name="Antonio M."/>
            <person name="Oren A."/>
            <person name="Chaudhuri R."/>
            <person name="La Ragione R.M."/>
            <person name="Hildebrand F."/>
            <person name="Pallen M.J."/>
        </authorList>
    </citation>
    <scope>NUCLEOTIDE SEQUENCE [LARGE SCALE GENOMIC DNA]</scope>
    <source>
        <strain evidence="2 3">Sa4CUA1</strain>
    </source>
</reference>
<evidence type="ECO:0000256" key="1">
    <source>
        <dbReference type="SAM" id="SignalP"/>
    </source>
</evidence>
<name>A0ABR8RUM3_9CELL</name>
<proteinExistence type="predicted"/>